<organism evidence="1 2">
    <name type="scientific">Corallococcus coralloides</name>
    <name type="common">Myxococcus coralloides</name>
    <dbReference type="NCBI Taxonomy" id="184914"/>
    <lineage>
        <taxon>Bacteria</taxon>
        <taxon>Pseudomonadati</taxon>
        <taxon>Myxococcota</taxon>
        <taxon>Myxococcia</taxon>
        <taxon>Myxococcales</taxon>
        <taxon>Cystobacterineae</taxon>
        <taxon>Myxococcaceae</taxon>
        <taxon>Corallococcus</taxon>
    </lineage>
</organism>
<gene>
    <name evidence="1" type="ORF">EJ065_6142</name>
</gene>
<protein>
    <submittedName>
        <fullName evidence="1">Uncharacterized protein</fullName>
    </submittedName>
</protein>
<proteinExistence type="predicted"/>
<name>A0A410S0X9_CORCK</name>
<reference evidence="1 2" key="1">
    <citation type="submission" date="2018-12" db="EMBL/GenBank/DDBJ databases">
        <title>Complete Genome Sequence of the Corallopyronin A producing Myxobacterium Corallococcus coralloides B035.</title>
        <authorList>
            <person name="Bouhired S.M."/>
            <person name="Rupp O."/>
            <person name="Blom J."/>
            <person name="Schaeberle T.F."/>
            <person name="Kehraus S."/>
            <person name="Schiefer A."/>
            <person name="Pfarr K."/>
            <person name="Goesmann A."/>
            <person name="Hoerauf A."/>
            <person name="Koenig G.M."/>
        </authorList>
    </citation>
    <scope>NUCLEOTIDE SEQUENCE [LARGE SCALE GENOMIC DNA]</scope>
    <source>
        <strain evidence="1 2">B035</strain>
    </source>
</reference>
<accession>A0A410S0X9</accession>
<evidence type="ECO:0000313" key="2">
    <source>
        <dbReference type="Proteomes" id="UP000288758"/>
    </source>
</evidence>
<dbReference type="EMBL" id="CP034669">
    <property type="protein sequence ID" value="QAT87671.1"/>
    <property type="molecule type" value="Genomic_DNA"/>
</dbReference>
<dbReference type="Proteomes" id="UP000288758">
    <property type="component" value="Chromosome"/>
</dbReference>
<evidence type="ECO:0000313" key="1">
    <source>
        <dbReference type="EMBL" id="QAT87671.1"/>
    </source>
</evidence>
<sequence>MPSGLNVEGQFIHSGSHPRYSNFVEARLDAARSKLLMKGPPSSWTPKVIEEAILKVENELRQAIQSGTLKEPVIKVIQEERGGRVLTGKKLALLELSSPEESHTV</sequence>
<dbReference type="AlphaFoldDB" id="A0A410S0X9"/>